<accession>A0ABS5RHF4</accession>
<dbReference type="Gene3D" id="1.10.10.10">
    <property type="entry name" value="Winged helix-like DNA-binding domain superfamily/Winged helix DNA-binding domain"/>
    <property type="match status" value="1"/>
</dbReference>
<dbReference type="PANTHER" id="PTHR43537:SF24">
    <property type="entry name" value="GLUCONATE OPERON TRANSCRIPTIONAL REPRESSOR"/>
    <property type="match status" value="1"/>
</dbReference>
<organism evidence="5 6">
    <name type="scientific">Mycolicibacter acidiphilus</name>
    <dbReference type="NCBI Taxonomy" id="2835306"/>
    <lineage>
        <taxon>Bacteria</taxon>
        <taxon>Bacillati</taxon>
        <taxon>Actinomycetota</taxon>
        <taxon>Actinomycetes</taxon>
        <taxon>Mycobacteriales</taxon>
        <taxon>Mycobacteriaceae</taxon>
        <taxon>Mycolicibacter</taxon>
    </lineage>
</organism>
<evidence type="ECO:0000313" key="6">
    <source>
        <dbReference type="Proteomes" id="UP001519535"/>
    </source>
</evidence>
<sequence>MDGATVDTAQRAHRMIRASILSGEFTAGSMLSESVLATAMSMSRTPVRSALSRLQDEGLVRIYPKRGALVRELTSAEIRESAQVRHAFECAGVQIGDPDARRTLGRRMLKNLDSQEKALRRRDFPDFATLSMQFHRGFVELTNNTAMLAFYDRLQDHQYLSIIRNPTVSHEPDLVLAEHRSLLDHAESGDWIAFSTLLREHQSHGHEAQ</sequence>
<dbReference type="RefSeq" id="WP_214092611.1">
    <property type="nucleotide sequence ID" value="NZ_JAHCLR010000014.1"/>
</dbReference>
<dbReference type="Pfam" id="PF00392">
    <property type="entry name" value="GntR"/>
    <property type="match status" value="1"/>
</dbReference>
<evidence type="ECO:0000256" key="1">
    <source>
        <dbReference type="ARBA" id="ARBA00023015"/>
    </source>
</evidence>
<dbReference type="SMART" id="SM00345">
    <property type="entry name" value="HTH_GNTR"/>
    <property type="match status" value="1"/>
</dbReference>
<dbReference type="InterPro" id="IPR008920">
    <property type="entry name" value="TF_FadR/GntR_C"/>
</dbReference>
<dbReference type="SUPFAM" id="SSF46785">
    <property type="entry name" value="Winged helix' DNA-binding domain"/>
    <property type="match status" value="1"/>
</dbReference>
<name>A0ABS5RHF4_9MYCO</name>
<dbReference type="InterPro" id="IPR036390">
    <property type="entry name" value="WH_DNA-bd_sf"/>
</dbReference>
<evidence type="ECO:0000259" key="4">
    <source>
        <dbReference type="PROSITE" id="PS50949"/>
    </source>
</evidence>
<dbReference type="CDD" id="cd07377">
    <property type="entry name" value="WHTH_GntR"/>
    <property type="match status" value="1"/>
</dbReference>
<evidence type="ECO:0000256" key="2">
    <source>
        <dbReference type="ARBA" id="ARBA00023125"/>
    </source>
</evidence>
<reference evidence="5 6" key="1">
    <citation type="submission" date="2021-05" db="EMBL/GenBank/DDBJ databases">
        <title>Mycobacterium acidophilum sp. nov., an extremely acid-tolerant member of the genus Mycobacterium.</title>
        <authorList>
            <person name="Xia J."/>
        </authorList>
    </citation>
    <scope>NUCLEOTIDE SEQUENCE [LARGE SCALE GENOMIC DNA]</scope>
    <source>
        <strain evidence="5 6">M1</strain>
    </source>
</reference>
<dbReference type="SUPFAM" id="SSF48008">
    <property type="entry name" value="GntR ligand-binding domain-like"/>
    <property type="match status" value="1"/>
</dbReference>
<evidence type="ECO:0000313" key="5">
    <source>
        <dbReference type="EMBL" id="MBS9533730.1"/>
    </source>
</evidence>
<dbReference type="InterPro" id="IPR036388">
    <property type="entry name" value="WH-like_DNA-bd_sf"/>
</dbReference>
<keyword evidence="1" id="KW-0805">Transcription regulation</keyword>
<gene>
    <name evidence="5" type="ORF">KIH27_09040</name>
</gene>
<dbReference type="Pfam" id="PF07729">
    <property type="entry name" value="FCD"/>
    <property type="match status" value="1"/>
</dbReference>
<dbReference type="PRINTS" id="PR00035">
    <property type="entry name" value="HTHGNTR"/>
</dbReference>
<dbReference type="Proteomes" id="UP001519535">
    <property type="component" value="Unassembled WGS sequence"/>
</dbReference>
<evidence type="ECO:0000256" key="3">
    <source>
        <dbReference type="ARBA" id="ARBA00023163"/>
    </source>
</evidence>
<dbReference type="PANTHER" id="PTHR43537">
    <property type="entry name" value="TRANSCRIPTIONAL REGULATOR, GNTR FAMILY"/>
    <property type="match status" value="1"/>
</dbReference>
<dbReference type="SMART" id="SM00895">
    <property type="entry name" value="FCD"/>
    <property type="match status" value="1"/>
</dbReference>
<keyword evidence="6" id="KW-1185">Reference proteome</keyword>
<proteinExistence type="predicted"/>
<dbReference type="PROSITE" id="PS50949">
    <property type="entry name" value="HTH_GNTR"/>
    <property type="match status" value="1"/>
</dbReference>
<keyword evidence="3" id="KW-0804">Transcription</keyword>
<protein>
    <submittedName>
        <fullName evidence="5">GntR family transcriptional regulator</fullName>
    </submittedName>
</protein>
<dbReference type="InterPro" id="IPR011711">
    <property type="entry name" value="GntR_C"/>
</dbReference>
<dbReference type="EMBL" id="JAHCLR010000014">
    <property type="protein sequence ID" value="MBS9533730.1"/>
    <property type="molecule type" value="Genomic_DNA"/>
</dbReference>
<comment type="caution">
    <text evidence="5">The sequence shown here is derived from an EMBL/GenBank/DDBJ whole genome shotgun (WGS) entry which is preliminary data.</text>
</comment>
<dbReference type="InterPro" id="IPR000524">
    <property type="entry name" value="Tscrpt_reg_HTH_GntR"/>
</dbReference>
<keyword evidence="2" id="KW-0238">DNA-binding</keyword>
<dbReference type="Gene3D" id="1.20.120.530">
    <property type="entry name" value="GntR ligand-binding domain-like"/>
    <property type="match status" value="1"/>
</dbReference>
<feature type="domain" description="HTH gntR-type" evidence="4">
    <location>
        <begin position="6"/>
        <end position="73"/>
    </location>
</feature>